<reference evidence="7 8" key="1">
    <citation type="submission" date="2016-11" db="EMBL/GenBank/DDBJ databases">
        <authorList>
            <person name="Jaros S."/>
            <person name="Januszkiewicz K."/>
            <person name="Wedrychowicz H."/>
        </authorList>
    </citation>
    <scope>NUCLEOTIDE SEQUENCE [LARGE SCALE GENOMIC DNA]</scope>
    <source>
        <strain evidence="7 8">GAS242</strain>
    </source>
</reference>
<evidence type="ECO:0000256" key="1">
    <source>
        <dbReference type="ARBA" id="ARBA00023015"/>
    </source>
</evidence>
<accession>A0A1M5QE87</accession>
<name>A0A1M5QE87_9BRAD</name>
<evidence type="ECO:0000256" key="4">
    <source>
        <dbReference type="PROSITE-ProRule" id="PRU00335"/>
    </source>
</evidence>
<dbReference type="Gene3D" id="1.10.10.60">
    <property type="entry name" value="Homeodomain-like"/>
    <property type="match status" value="1"/>
</dbReference>
<dbReference type="AlphaFoldDB" id="A0A1M5QE87"/>
<evidence type="ECO:0000313" key="8">
    <source>
        <dbReference type="Proteomes" id="UP000190675"/>
    </source>
</evidence>
<feature type="compositionally biased region" description="Basic residues" evidence="5">
    <location>
        <begin position="194"/>
        <end position="218"/>
    </location>
</feature>
<dbReference type="RefSeq" id="WP_079568931.1">
    <property type="nucleotide sequence ID" value="NZ_LT670818.1"/>
</dbReference>
<dbReference type="InterPro" id="IPR001647">
    <property type="entry name" value="HTH_TetR"/>
</dbReference>
<feature type="domain" description="HTH tetR-type" evidence="6">
    <location>
        <begin position="8"/>
        <end position="68"/>
    </location>
</feature>
<keyword evidence="1" id="KW-0805">Transcription regulation</keyword>
<feature type="DNA-binding region" description="H-T-H motif" evidence="4">
    <location>
        <begin position="31"/>
        <end position="50"/>
    </location>
</feature>
<dbReference type="PANTHER" id="PTHR30055:SF234">
    <property type="entry name" value="HTH-TYPE TRANSCRIPTIONAL REGULATOR BETI"/>
    <property type="match status" value="1"/>
</dbReference>
<dbReference type="OrthoDB" id="9808189at2"/>
<dbReference type="PROSITE" id="PS50977">
    <property type="entry name" value="HTH_TETR_2"/>
    <property type="match status" value="1"/>
</dbReference>
<keyword evidence="3" id="KW-0804">Transcription</keyword>
<gene>
    <name evidence="7" type="ORF">SAMN05444169_5870</name>
</gene>
<proteinExistence type="predicted"/>
<dbReference type="InterPro" id="IPR009057">
    <property type="entry name" value="Homeodomain-like_sf"/>
</dbReference>
<keyword evidence="2 4" id="KW-0238">DNA-binding</keyword>
<evidence type="ECO:0000256" key="2">
    <source>
        <dbReference type="ARBA" id="ARBA00023125"/>
    </source>
</evidence>
<dbReference type="SUPFAM" id="SSF46689">
    <property type="entry name" value="Homeodomain-like"/>
    <property type="match status" value="1"/>
</dbReference>
<protein>
    <submittedName>
        <fullName evidence="7">Transcriptional regulator, TetR family</fullName>
    </submittedName>
</protein>
<evidence type="ECO:0000256" key="3">
    <source>
        <dbReference type="ARBA" id="ARBA00023163"/>
    </source>
</evidence>
<dbReference type="InterPro" id="IPR036271">
    <property type="entry name" value="Tet_transcr_reg_TetR-rel_C_sf"/>
</dbReference>
<dbReference type="EMBL" id="LT670818">
    <property type="protein sequence ID" value="SHH12278.1"/>
    <property type="molecule type" value="Genomic_DNA"/>
</dbReference>
<dbReference type="Pfam" id="PF00440">
    <property type="entry name" value="TetR_N"/>
    <property type="match status" value="1"/>
</dbReference>
<dbReference type="InterPro" id="IPR050109">
    <property type="entry name" value="HTH-type_TetR-like_transc_reg"/>
</dbReference>
<evidence type="ECO:0000313" key="7">
    <source>
        <dbReference type="EMBL" id="SHH12278.1"/>
    </source>
</evidence>
<feature type="region of interest" description="Disordered" evidence="5">
    <location>
        <begin position="191"/>
        <end position="218"/>
    </location>
</feature>
<dbReference type="PANTHER" id="PTHR30055">
    <property type="entry name" value="HTH-TYPE TRANSCRIPTIONAL REGULATOR RUTR"/>
    <property type="match status" value="1"/>
</dbReference>
<sequence>MKPPKRTDRSRYLILDAAETAFREASFADISVDEIAQRAGLTRQTVYNLFASKEEIVGQLIFRAEARHDAGLRSRIAAGEDALAILEDALLGSARWCLANPTIARLALTGPAARASAAPPAGRASFQLLVRDLLALGQGQHLIRKDEDPNIMALVLLGTYAQAILHALPDGIFHEKKLKYLLRLLVEGIGEKSSRRKSRRKPAKKVKTAKKARSKKTS</sequence>
<dbReference type="GO" id="GO:0000976">
    <property type="term" value="F:transcription cis-regulatory region binding"/>
    <property type="evidence" value="ECO:0007669"/>
    <property type="project" value="TreeGrafter"/>
</dbReference>
<dbReference type="PRINTS" id="PR00455">
    <property type="entry name" value="HTHTETR"/>
</dbReference>
<evidence type="ECO:0000256" key="5">
    <source>
        <dbReference type="SAM" id="MobiDB-lite"/>
    </source>
</evidence>
<dbReference type="GO" id="GO:0003700">
    <property type="term" value="F:DNA-binding transcription factor activity"/>
    <property type="evidence" value="ECO:0007669"/>
    <property type="project" value="TreeGrafter"/>
</dbReference>
<evidence type="ECO:0000259" key="6">
    <source>
        <dbReference type="PROSITE" id="PS50977"/>
    </source>
</evidence>
<dbReference type="Proteomes" id="UP000190675">
    <property type="component" value="Chromosome I"/>
</dbReference>
<dbReference type="SUPFAM" id="SSF48498">
    <property type="entry name" value="Tetracyclin repressor-like, C-terminal domain"/>
    <property type="match status" value="1"/>
</dbReference>
<dbReference type="Gene3D" id="1.10.357.10">
    <property type="entry name" value="Tetracycline Repressor, domain 2"/>
    <property type="match status" value="1"/>
</dbReference>
<organism evidence="7 8">
    <name type="scientific">Bradyrhizobium erythrophlei</name>
    <dbReference type="NCBI Taxonomy" id="1437360"/>
    <lineage>
        <taxon>Bacteria</taxon>
        <taxon>Pseudomonadati</taxon>
        <taxon>Pseudomonadota</taxon>
        <taxon>Alphaproteobacteria</taxon>
        <taxon>Hyphomicrobiales</taxon>
        <taxon>Nitrobacteraceae</taxon>
        <taxon>Bradyrhizobium</taxon>
    </lineage>
</organism>